<protein>
    <submittedName>
        <fullName evidence="2">Uncharacterized protein</fullName>
    </submittedName>
</protein>
<keyword evidence="4" id="KW-1185">Reference proteome</keyword>
<evidence type="ECO:0000313" key="4">
    <source>
        <dbReference type="Proteomes" id="UP001230951"/>
    </source>
</evidence>
<dbReference type="AlphaFoldDB" id="A0AAW8D8G6"/>
<accession>A0AAW8D8G6</accession>
<dbReference type="Proteomes" id="UP001242995">
    <property type="component" value="Unassembled WGS sequence"/>
</dbReference>
<evidence type="ECO:0000256" key="1">
    <source>
        <dbReference type="SAM" id="MobiDB-lite"/>
    </source>
</evidence>
<comment type="caution">
    <text evidence="2">The sequence shown here is derived from an EMBL/GenBank/DDBJ whole genome shotgun (WGS) entry which is preliminary data.</text>
</comment>
<proteinExistence type="predicted"/>
<evidence type="ECO:0000313" key="5">
    <source>
        <dbReference type="Proteomes" id="UP001242995"/>
    </source>
</evidence>
<evidence type="ECO:0000313" key="3">
    <source>
        <dbReference type="EMBL" id="MDQ0181020.1"/>
    </source>
</evidence>
<evidence type="ECO:0000313" key="2">
    <source>
        <dbReference type="EMBL" id="MDP9904552.1"/>
    </source>
</evidence>
<dbReference type="RefSeq" id="WP_306960311.1">
    <property type="nucleotide sequence ID" value="NZ_JAUSRG010000003.1"/>
</dbReference>
<sequence length="111" mass="11720">MPAQQPPSSSPSPSSPASARDVVHHLYANAGDLLPYCGVIPGPDAVTGDWHTGHDRDTLLETVHFGLPGCVTCLSPAALGGFTPLIMDDDEEVITFERDVPVWGDDEPEVG</sequence>
<gene>
    <name evidence="2" type="ORF">J2S90_001507</name>
    <name evidence="3" type="ORF">J2S93_002447</name>
</gene>
<dbReference type="EMBL" id="JAUSRG010000003">
    <property type="protein sequence ID" value="MDP9904552.1"/>
    <property type="molecule type" value="Genomic_DNA"/>
</dbReference>
<reference evidence="2 4" key="1">
    <citation type="submission" date="2023-07" db="EMBL/GenBank/DDBJ databases">
        <title>Sorghum-associated microbial communities from plants grown in Nebraska, USA.</title>
        <authorList>
            <person name="Schachtman D."/>
        </authorList>
    </citation>
    <scope>NUCLEOTIDE SEQUENCE</scope>
    <source>
        <strain evidence="2">DS1006</strain>
        <strain evidence="3 4">DS1016</strain>
    </source>
</reference>
<dbReference type="Proteomes" id="UP001230951">
    <property type="component" value="Unassembled WGS sequence"/>
</dbReference>
<organism evidence="2 5">
    <name type="scientific">Arthrobacter bambusae</name>
    <dbReference type="NCBI Taxonomy" id="1338426"/>
    <lineage>
        <taxon>Bacteria</taxon>
        <taxon>Bacillati</taxon>
        <taxon>Actinomycetota</taxon>
        <taxon>Actinomycetes</taxon>
        <taxon>Micrococcales</taxon>
        <taxon>Micrococcaceae</taxon>
        <taxon>Arthrobacter</taxon>
    </lineage>
</organism>
<dbReference type="EMBL" id="JAUSTF010000004">
    <property type="protein sequence ID" value="MDQ0181020.1"/>
    <property type="molecule type" value="Genomic_DNA"/>
</dbReference>
<name>A0AAW8D8G6_9MICC</name>
<feature type="compositionally biased region" description="Pro residues" evidence="1">
    <location>
        <begin position="1"/>
        <end position="14"/>
    </location>
</feature>
<feature type="region of interest" description="Disordered" evidence="1">
    <location>
        <begin position="1"/>
        <end position="20"/>
    </location>
</feature>